<dbReference type="GO" id="GO:0045944">
    <property type="term" value="P:positive regulation of transcription by RNA polymerase II"/>
    <property type="evidence" value="ECO:0007669"/>
    <property type="project" value="TreeGrafter"/>
</dbReference>
<dbReference type="InterPro" id="IPR014001">
    <property type="entry name" value="Helicase_ATP-bd"/>
</dbReference>
<dbReference type="EMBL" id="VYZN01000063">
    <property type="protein sequence ID" value="KAE9525186.1"/>
    <property type="molecule type" value="Genomic_DNA"/>
</dbReference>
<dbReference type="GO" id="GO:0050684">
    <property type="term" value="P:regulation of mRNA processing"/>
    <property type="evidence" value="ECO:0007669"/>
    <property type="project" value="TreeGrafter"/>
</dbReference>
<reference evidence="4 5" key="1">
    <citation type="submission" date="2019-08" db="EMBL/GenBank/DDBJ databases">
        <title>The genome of the soybean aphid Biotype 1, its phylome, world population structure and adaptation to the North American continent.</title>
        <authorList>
            <person name="Giordano R."/>
            <person name="Donthu R.K."/>
            <person name="Hernandez A.G."/>
            <person name="Wright C.L."/>
            <person name="Zimin A.V."/>
        </authorList>
    </citation>
    <scope>NUCLEOTIDE SEQUENCE [LARGE SCALE GENOMIC DNA]</scope>
    <source>
        <tissue evidence="4">Whole aphids</tissue>
    </source>
</reference>
<dbReference type="PANTHER" id="PTHR18934">
    <property type="entry name" value="ATP-DEPENDENT RNA HELICASE"/>
    <property type="match status" value="1"/>
</dbReference>
<dbReference type="PANTHER" id="PTHR18934:SF119">
    <property type="entry name" value="ATP-DEPENDENT RNA HELICASE A"/>
    <property type="match status" value="1"/>
</dbReference>
<dbReference type="PROSITE" id="PS51192">
    <property type="entry name" value="HELICASE_ATP_BIND_1"/>
    <property type="match status" value="1"/>
</dbReference>
<protein>
    <recommendedName>
        <fullName evidence="3">Helicase ATP-binding domain-containing protein</fullName>
    </recommendedName>
</protein>
<sequence length="182" mass="21218">MKATLDQLSEELTKDYHFKLNSSEDLKENILMLIIQESTDCGKTTQVCQFILDKYLQNNQGEYCNIIYLSVSYSVKFDSIFSIPYGAIFFCTVDVLLRKLENGMRGISHLIVDEIHERDVNSDFLMVILEDMIYNYPHLRVIFMSATINTDMFSKYFNCCPVIDVEGRCYPVKDKSFIYDID</sequence>
<gene>
    <name evidence="4" type="ORF">AGLY_014430</name>
</gene>
<evidence type="ECO:0000256" key="1">
    <source>
        <dbReference type="ARBA" id="ARBA00022801"/>
    </source>
</evidence>
<dbReference type="PROSITE" id="PS00690">
    <property type="entry name" value="DEAH_ATP_HELICASE"/>
    <property type="match status" value="1"/>
</dbReference>
<evidence type="ECO:0000259" key="3">
    <source>
        <dbReference type="PROSITE" id="PS51192"/>
    </source>
</evidence>
<dbReference type="InterPro" id="IPR002464">
    <property type="entry name" value="DNA/RNA_helicase_DEAH_CS"/>
</dbReference>
<comment type="caution">
    <text evidence="4">The sequence shown here is derived from an EMBL/GenBank/DDBJ whole genome shotgun (WGS) entry which is preliminary data.</text>
</comment>
<keyword evidence="5" id="KW-1185">Reference proteome</keyword>
<dbReference type="GO" id="GO:1990904">
    <property type="term" value="C:ribonucleoprotein complex"/>
    <property type="evidence" value="ECO:0007669"/>
    <property type="project" value="TreeGrafter"/>
</dbReference>
<dbReference type="GO" id="GO:0005730">
    <property type="term" value="C:nucleolus"/>
    <property type="evidence" value="ECO:0007669"/>
    <property type="project" value="TreeGrafter"/>
</dbReference>
<dbReference type="Gene3D" id="3.40.50.300">
    <property type="entry name" value="P-loop containing nucleotide triphosphate hydrolases"/>
    <property type="match status" value="2"/>
</dbReference>
<dbReference type="SMART" id="SM00487">
    <property type="entry name" value="DEXDc"/>
    <property type="match status" value="1"/>
</dbReference>
<dbReference type="Proteomes" id="UP000475862">
    <property type="component" value="Unassembled WGS sequence"/>
</dbReference>
<dbReference type="SUPFAM" id="SSF52540">
    <property type="entry name" value="P-loop containing nucleoside triphosphate hydrolases"/>
    <property type="match status" value="1"/>
</dbReference>
<organism evidence="4 5">
    <name type="scientific">Aphis glycines</name>
    <name type="common">Soybean aphid</name>
    <dbReference type="NCBI Taxonomy" id="307491"/>
    <lineage>
        <taxon>Eukaryota</taxon>
        <taxon>Metazoa</taxon>
        <taxon>Ecdysozoa</taxon>
        <taxon>Arthropoda</taxon>
        <taxon>Hexapoda</taxon>
        <taxon>Insecta</taxon>
        <taxon>Pterygota</taxon>
        <taxon>Neoptera</taxon>
        <taxon>Paraneoptera</taxon>
        <taxon>Hemiptera</taxon>
        <taxon>Sternorrhyncha</taxon>
        <taxon>Aphidomorpha</taxon>
        <taxon>Aphidoidea</taxon>
        <taxon>Aphididae</taxon>
        <taxon>Aphidini</taxon>
        <taxon>Aphis</taxon>
        <taxon>Aphis</taxon>
    </lineage>
</organism>
<keyword evidence="2" id="KW-0067">ATP-binding</keyword>
<feature type="domain" description="Helicase ATP-binding" evidence="3">
    <location>
        <begin position="88"/>
        <end position="166"/>
    </location>
</feature>
<keyword evidence="2" id="KW-0547">Nucleotide-binding</keyword>
<dbReference type="GO" id="GO:0003723">
    <property type="term" value="F:RNA binding"/>
    <property type="evidence" value="ECO:0007669"/>
    <property type="project" value="TreeGrafter"/>
</dbReference>
<keyword evidence="1" id="KW-0378">Hydrolase</keyword>
<accession>A0A6G0T3H1</accession>
<evidence type="ECO:0000256" key="2">
    <source>
        <dbReference type="ARBA" id="ARBA00022806"/>
    </source>
</evidence>
<dbReference type="GO" id="GO:0043138">
    <property type="term" value="F:3'-5' DNA helicase activity"/>
    <property type="evidence" value="ECO:0007669"/>
    <property type="project" value="TreeGrafter"/>
</dbReference>
<dbReference type="AlphaFoldDB" id="A0A6G0T3H1"/>
<proteinExistence type="predicted"/>
<name>A0A6G0T3H1_APHGL</name>
<dbReference type="GO" id="GO:0003724">
    <property type="term" value="F:RNA helicase activity"/>
    <property type="evidence" value="ECO:0007669"/>
    <property type="project" value="TreeGrafter"/>
</dbReference>
<dbReference type="InterPro" id="IPR027417">
    <property type="entry name" value="P-loop_NTPase"/>
</dbReference>
<dbReference type="OrthoDB" id="5600252at2759"/>
<dbReference type="GO" id="GO:0016887">
    <property type="term" value="F:ATP hydrolysis activity"/>
    <property type="evidence" value="ECO:0007669"/>
    <property type="project" value="TreeGrafter"/>
</dbReference>
<evidence type="ECO:0000313" key="5">
    <source>
        <dbReference type="Proteomes" id="UP000475862"/>
    </source>
</evidence>
<keyword evidence="2" id="KW-0347">Helicase</keyword>
<evidence type="ECO:0000313" key="4">
    <source>
        <dbReference type="EMBL" id="KAE9525186.1"/>
    </source>
</evidence>